<organism evidence="2 3">
    <name type="scientific">Neonectria ditissima</name>
    <dbReference type="NCBI Taxonomy" id="78410"/>
    <lineage>
        <taxon>Eukaryota</taxon>
        <taxon>Fungi</taxon>
        <taxon>Dikarya</taxon>
        <taxon>Ascomycota</taxon>
        <taxon>Pezizomycotina</taxon>
        <taxon>Sordariomycetes</taxon>
        <taxon>Hypocreomycetidae</taxon>
        <taxon>Hypocreales</taxon>
        <taxon>Nectriaceae</taxon>
        <taxon>Neonectria</taxon>
    </lineage>
</organism>
<feature type="chain" id="PRO_5006134835" evidence="1">
    <location>
        <begin position="27"/>
        <end position="226"/>
    </location>
</feature>
<evidence type="ECO:0000313" key="3">
    <source>
        <dbReference type="Proteomes" id="UP000050424"/>
    </source>
</evidence>
<name>A0A0P7AHF2_9HYPO</name>
<protein>
    <submittedName>
        <fullName evidence="2">Uncharacterized protein</fullName>
    </submittedName>
</protein>
<keyword evidence="1" id="KW-0732">Signal</keyword>
<gene>
    <name evidence="2" type="ORF">AK830_g9714</name>
</gene>
<reference evidence="2 3" key="1">
    <citation type="submission" date="2015-09" db="EMBL/GenBank/DDBJ databases">
        <title>Draft genome of a European isolate of the apple canker pathogen Neonectria ditissima.</title>
        <authorList>
            <person name="Gomez-Cortecero A."/>
            <person name="Harrison R.J."/>
            <person name="Armitage A.D."/>
        </authorList>
    </citation>
    <scope>NUCLEOTIDE SEQUENCE [LARGE SCALE GENOMIC DNA]</scope>
    <source>
        <strain evidence="2 3">R09/05</strain>
    </source>
</reference>
<accession>A0A0P7AHF2</accession>
<comment type="caution">
    <text evidence="2">The sequence shown here is derived from an EMBL/GenBank/DDBJ whole genome shotgun (WGS) entry which is preliminary data.</text>
</comment>
<evidence type="ECO:0000256" key="1">
    <source>
        <dbReference type="SAM" id="SignalP"/>
    </source>
</evidence>
<dbReference type="EMBL" id="LKCW01000187">
    <property type="protein sequence ID" value="KPM36855.1"/>
    <property type="molecule type" value="Genomic_DNA"/>
</dbReference>
<dbReference type="OrthoDB" id="10003767at2759"/>
<evidence type="ECO:0000313" key="2">
    <source>
        <dbReference type="EMBL" id="KPM36855.1"/>
    </source>
</evidence>
<dbReference type="Proteomes" id="UP000050424">
    <property type="component" value="Unassembled WGS sequence"/>
</dbReference>
<sequence>MMVLVLVVGRYSIVVILDSRWGVSWCARNSWHVQIGRAFKESQLYIASQQSQHLSSPNTSTAPTPQSPELCCLPAPGPLQHLYSPNLLNHLHRDLSFSSQSRRSPDPSAVYDTYLILDCMLGRSIDAQSLATDTQERREHLHSQLVDMLAEMRGLEFSSAGSLMPDPHGGPEPVIAPCPPYKPTKCRAADTAGVGVPMQSMELGGCTAGGRVPPHAVRAPGADCYS</sequence>
<proteinExistence type="predicted"/>
<dbReference type="AlphaFoldDB" id="A0A0P7AHF2"/>
<feature type="signal peptide" evidence="1">
    <location>
        <begin position="1"/>
        <end position="26"/>
    </location>
</feature>
<keyword evidence="3" id="KW-1185">Reference proteome</keyword>